<protein>
    <submittedName>
        <fullName evidence="2">Acyloxyacyl hydrolase</fullName>
    </submittedName>
</protein>
<name>A0ABT7WBL7_9FLAO</name>
<dbReference type="Pfam" id="PF09411">
    <property type="entry name" value="PagL"/>
    <property type="match status" value="1"/>
</dbReference>
<proteinExistence type="predicted"/>
<evidence type="ECO:0000256" key="1">
    <source>
        <dbReference type="SAM" id="SignalP"/>
    </source>
</evidence>
<evidence type="ECO:0000313" key="3">
    <source>
        <dbReference type="Proteomes" id="UP001174839"/>
    </source>
</evidence>
<feature type="chain" id="PRO_5046509102" evidence="1">
    <location>
        <begin position="20"/>
        <end position="388"/>
    </location>
</feature>
<evidence type="ECO:0000313" key="2">
    <source>
        <dbReference type="EMBL" id="MDM9630295.1"/>
    </source>
</evidence>
<dbReference type="RefSeq" id="WP_289723654.1">
    <property type="nucleotide sequence ID" value="NZ_JAUDUY010000001.1"/>
</dbReference>
<keyword evidence="3" id="KW-1185">Reference proteome</keyword>
<keyword evidence="2" id="KW-0378">Hydrolase</keyword>
<sequence>MKKGLLFALTFCAAIGLFAQNPLYTKTGTESDNQGRFRTLEVRGHTGGHMYGGETLTSKLESGYGALEVRFAWQSRDEDIWGKYGYPSYGVGAYAGFLGDPDVFGNPNALFGFINFPISKPSRRNQFNIEPSLGLTYNLEPFDPENNPLNDAIGARMAVYFNLNFGWAYQWTPEMDITYGLDFSHFSNGRSFTPNWGLNMFGINVGMRYHYNADQHRVDREGYPQDKLQSRYLRSTKKPNEKVPENQSVNLYTALGTVQTEEGAGTDTRYGTFSLVLDYQHKFNNMHSVSAGLDYFVDNSLKETYPEGNGKNSLIGIHAGYDFMFWRITTLVHGGTYITEKLGKDALFLRPAIRYDLNKWAYAQVGLKTIGFAADWVEFGIGIKPFRW</sequence>
<dbReference type="InterPro" id="IPR018550">
    <property type="entry name" value="Lipid-A_deacylase-rel"/>
</dbReference>
<dbReference type="Proteomes" id="UP001174839">
    <property type="component" value="Unassembled WGS sequence"/>
</dbReference>
<feature type="signal peptide" evidence="1">
    <location>
        <begin position="1"/>
        <end position="19"/>
    </location>
</feature>
<dbReference type="Gene3D" id="2.40.160.20">
    <property type="match status" value="1"/>
</dbReference>
<accession>A0ABT7WBL7</accession>
<keyword evidence="1" id="KW-0732">Signal</keyword>
<dbReference type="GO" id="GO:0016787">
    <property type="term" value="F:hydrolase activity"/>
    <property type="evidence" value="ECO:0007669"/>
    <property type="project" value="UniProtKB-KW"/>
</dbReference>
<dbReference type="EMBL" id="JAUDUY010000001">
    <property type="protein sequence ID" value="MDM9630295.1"/>
    <property type="molecule type" value="Genomic_DNA"/>
</dbReference>
<gene>
    <name evidence="2" type="ORF">QU605_02355</name>
</gene>
<comment type="caution">
    <text evidence="2">The sequence shown here is derived from an EMBL/GenBank/DDBJ whole genome shotgun (WGS) entry which is preliminary data.</text>
</comment>
<organism evidence="2 3">
    <name type="scientific">Robiginitalea aurantiaca</name>
    <dbReference type="NCBI Taxonomy" id="3056915"/>
    <lineage>
        <taxon>Bacteria</taxon>
        <taxon>Pseudomonadati</taxon>
        <taxon>Bacteroidota</taxon>
        <taxon>Flavobacteriia</taxon>
        <taxon>Flavobacteriales</taxon>
        <taxon>Flavobacteriaceae</taxon>
        <taxon>Robiginitalea</taxon>
    </lineage>
</organism>
<reference evidence="2" key="1">
    <citation type="submission" date="2023-06" db="EMBL/GenBank/DDBJ databases">
        <title>Robiginitalea aurantiacus sp. nov. and Algoriphagus sediminis sp. nov., isolated from coastal sediment.</title>
        <authorList>
            <person name="Zhou Z.Y."/>
            <person name="An J."/>
            <person name="Jia Y.W."/>
            <person name="Du Z.J."/>
        </authorList>
    </citation>
    <scope>NUCLEOTIDE SEQUENCE</scope>
    <source>
        <strain evidence="2">M39</strain>
    </source>
</reference>